<dbReference type="NCBIfam" id="TIGR01727">
    <property type="entry name" value="oligo_HPY"/>
    <property type="match status" value="1"/>
</dbReference>
<proteinExistence type="inferred from homology"/>
<dbReference type="PANTHER" id="PTHR43297:SF2">
    <property type="entry name" value="DIPEPTIDE TRANSPORT ATP-BINDING PROTEIN DPPD"/>
    <property type="match status" value="1"/>
</dbReference>
<dbReference type="Pfam" id="PF00005">
    <property type="entry name" value="ABC_tran"/>
    <property type="match status" value="1"/>
</dbReference>
<sequence length="332" mass="35529">MEAEPRQDRIVLNVSNLTTRFLTPRGTVTAVDGVSFSLAAGETLGIVGESGCGKSQTLFSIMGLLPSNARVGGSIGFEGQELIGLPPGEMNRLRGIRLALVFQDPMTALNPYLTVERQLCEVLEYHKGLSRADARAEALEALRRVHMPEPERQLRRYPHELSGGMRQRVVIAMAMIGKPALLLADEPTTALDVTIQAEILDLLAEQSDSGTAIVLVTHDLGVVARLCDRVAVMYAGRVVEQGPTRAVFHAPRHPYTQGLLAALPRLDDLASAGRKPIEGQPPDLLALPPGCAFSPRCPLADGPCREMSPELLSRDGGCAVACHHADGRGGVS</sequence>
<organism evidence="9 10">
    <name type="scientific">Telmatospirillum siberiense</name>
    <dbReference type="NCBI Taxonomy" id="382514"/>
    <lineage>
        <taxon>Bacteria</taxon>
        <taxon>Pseudomonadati</taxon>
        <taxon>Pseudomonadota</taxon>
        <taxon>Alphaproteobacteria</taxon>
        <taxon>Rhodospirillales</taxon>
        <taxon>Rhodospirillaceae</taxon>
        <taxon>Telmatospirillum</taxon>
    </lineage>
</organism>
<evidence type="ECO:0000259" key="8">
    <source>
        <dbReference type="PROSITE" id="PS50893"/>
    </source>
</evidence>
<dbReference type="PROSITE" id="PS50893">
    <property type="entry name" value="ABC_TRANSPORTER_2"/>
    <property type="match status" value="1"/>
</dbReference>
<evidence type="ECO:0000313" key="10">
    <source>
        <dbReference type="Proteomes" id="UP000233293"/>
    </source>
</evidence>
<evidence type="ECO:0000256" key="2">
    <source>
        <dbReference type="ARBA" id="ARBA00005417"/>
    </source>
</evidence>
<dbReference type="InterPro" id="IPR013563">
    <property type="entry name" value="Oligopep_ABC_C"/>
</dbReference>
<dbReference type="PANTHER" id="PTHR43297">
    <property type="entry name" value="OLIGOPEPTIDE TRANSPORT ATP-BINDING PROTEIN APPD"/>
    <property type="match status" value="1"/>
</dbReference>
<name>A0A2N3PPX9_9PROT</name>
<dbReference type="OrthoDB" id="37801at2"/>
<dbReference type="GO" id="GO:0055085">
    <property type="term" value="P:transmembrane transport"/>
    <property type="evidence" value="ECO:0007669"/>
    <property type="project" value="UniProtKB-ARBA"/>
</dbReference>
<evidence type="ECO:0000256" key="4">
    <source>
        <dbReference type="ARBA" id="ARBA00022475"/>
    </source>
</evidence>
<dbReference type="Proteomes" id="UP000233293">
    <property type="component" value="Unassembled WGS sequence"/>
</dbReference>
<reference evidence="10" key="1">
    <citation type="submission" date="2017-12" db="EMBL/GenBank/DDBJ databases">
        <title>Draft genome sequence of Telmatospirillum siberiense 26-4b1T, an acidotolerant peatland alphaproteobacterium potentially involved in sulfur cycling.</title>
        <authorList>
            <person name="Hausmann B."/>
            <person name="Pjevac P."/>
            <person name="Schreck K."/>
            <person name="Herbold C.W."/>
            <person name="Daims H."/>
            <person name="Wagner M."/>
            <person name="Pester M."/>
            <person name="Loy A."/>
        </authorList>
    </citation>
    <scope>NUCLEOTIDE SEQUENCE [LARGE SCALE GENOMIC DNA]</scope>
    <source>
        <strain evidence="10">26-4b1</strain>
    </source>
</reference>
<dbReference type="InterPro" id="IPR003439">
    <property type="entry name" value="ABC_transporter-like_ATP-bd"/>
</dbReference>
<dbReference type="Pfam" id="PF08352">
    <property type="entry name" value="oligo_HPY"/>
    <property type="match status" value="1"/>
</dbReference>
<dbReference type="CDD" id="cd03257">
    <property type="entry name" value="ABC_NikE_OppD_transporters"/>
    <property type="match status" value="1"/>
</dbReference>
<keyword evidence="3" id="KW-0813">Transport</keyword>
<dbReference type="GO" id="GO:0005886">
    <property type="term" value="C:plasma membrane"/>
    <property type="evidence" value="ECO:0007669"/>
    <property type="project" value="UniProtKB-SubCell"/>
</dbReference>
<dbReference type="InterPro" id="IPR003593">
    <property type="entry name" value="AAA+_ATPase"/>
</dbReference>
<dbReference type="FunFam" id="3.40.50.300:FF:000016">
    <property type="entry name" value="Oligopeptide ABC transporter ATP-binding component"/>
    <property type="match status" value="1"/>
</dbReference>
<accession>A0A2N3PPX9</accession>
<protein>
    <submittedName>
        <fullName evidence="9">ABC transporter ATP-binding protein</fullName>
    </submittedName>
</protein>
<dbReference type="InterPro" id="IPR050388">
    <property type="entry name" value="ABC_Ni/Peptide_Import"/>
</dbReference>
<keyword evidence="7" id="KW-0472">Membrane</keyword>
<dbReference type="GO" id="GO:0015833">
    <property type="term" value="P:peptide transport"/>
    <property type="evidence" value="ECO:0007669"/>
    <property type="project" value="InterPro"/>
</dbReference>
<evidence type="ECO:0000256" key="5">
    <source>
        <dbReference type="ARBA" id="ARBA00022741"/>
    </source>
</evidence>
<dbReference type="Gene3D" id="3.40.50.300">
    <property type="entry name" value="P-loop containing nucleotide triphosphate hydrolases"/>
    <property type="match status" value="1"/>
</dbReference>
<feature type="domain" description="ABC transporter" evidence="8">
    <location>
        <begin position="12"/>
        <end position="260"/>
    </location>
</feature>
<dbReference type="GO" id="GO:0005524">
    <property type="term" value="F:ATP binding"/>
    <property type="evidence" value="ECO:0007669"/>
    <property type="project" value="UniProtKB-KW"/>
</dbReference>
<keyword evidence="6 9" id="KW-0067">ATP-binding</keyword>
<evidence type="ECO:0000256" key="1">
    <source>
        <dbReference type="ARBA" id="ARBA00004417"/>
    </source>
</evidence>
<evidence type="ECO:0000256" key="7">
    <source>
        <dbReference type="ARBA" id="ARBA00023136"/>
    </source>
</evidence>
<keyword evidence="5" id="KW-0547">Nucleotide-binding</keyword>
<evidence type="ECO:0000313" key="9">
    <source>
        <dbReference type="EMBL" id="PKU22465.1"/>
    </source>
</evidence>
<dbReference type="SUPFAM" id="SSF52540">
    <property type="entry name" value="P-loop containing nucleoside triphosphate hydrolases"/>
    <property type="match status" value="1"/>
</dbReference>
<comment type="subcellular location">
    <subcellularLocation>
        <location evidence="1">Cell inner membrane</location>
        <topology evidence="1">Peripheral membrane protein</topology>
    </subcellularLocation>
</comment>
<dbReference type="RefSeq" id="WP_101252663.1">
    <property type="nucleotide sequence ID" value="NZ_PIUM01000031.1"/>
</dbReference>
<evidence type="ECO:0000256" key="3">
    <source>
        <dbReference type="ARBA" id="ARBA00022448"/>
    </source>
</evidence>
<dbReference type="InterPro" id="IPR017871">
    <property type="entry name" value="ABC_transporter-like_CS"/>
</dbReference>
<dbReference type="PROSITE" id="PS00211">
    <property type="entry name" value="ABC_TRANSPORTER_1"/>
    <property type="match status" value="1"/>
</dbReference>
<gene>
    <name evidence="9" type="primary">oppD</name>
    <name evidence="9" type="ORF">CWS72_21285</name>
</gene>
<comment type="similarity">
    <text evidence="2">Belongs to the ABC transporter superfamily.</text>
</comment>
<dbReference type="GO" id="GO:0016887">
    <property type="term" value="F:ATP hydrolysis activity"/>
    <property type="evidence" value="ECO:0007669"/>
    <property type="project" value="InterPro"/>
</dbReference>
<keyword evidence="10" id="KW-1185">Reference proteome</keyword>
<evidence type="ECO:0000256" key="6">
    <source>
        <dbReference type="ARBA" id="ARBA00022840"/>
    </source>
</evidence>
<dbReference type="InterPro" id="IPR027417">
    <property type="entry name" value="P-loop_NTPase"/>
</dbReference>
<comment type="caution">
    <text evidence="9">The sequence shown here is derived from an EMBL/GenBank/DDBJ whole genome shotgun (WGS) entry which is preliminary data.</text>
</comment>
<dbReference type="EMBL" id="PIUM01000031">
    <property type="protein sequence ID" value="PKU22465.1"/>
    <property type="molecule type" value="Genomic_DNA"/>
</dbReference>
<keyword evidence="4" id="KW-1003">Cell membrane</keyword>
<dbReference type="AlphaFoldDB" id="A0A2N3PPX9"/>
<dbReference type="SMART" id="SM00382">
    <property type="entry name" value="AAA"/>
    <property type="match status" value="1"/>
</dbReference>